<dbReference type="Proteomes" id="UP001226762">
    <property type="component" value="Unassembled WGS sequence"/>
</dbReference>
<dbReference type="InterPro" id="IPR027417">
    <property type="entry name" value="P-loop_NTPase"/>
</dbReference>
<dbReference type="Pfam" id="PF13514">
    <property type="entry name" value="AAA_27"/>
    <property type="match status" value="1"/>
</dbReference>
<dbReference type="EMBL" id="JANHAX010000008">
    <property type="protein sequence ID" value="MDQ2092304.1"/>
    <property type="molecule type" value="Genomic_DNA"/>
</dbReference>
<evidence type="ECO:0000313" key="4">
    <source>
        <dbReference type="Proteomes" id="UP001226762"/>
    </source>
</evidence>
<accession>A0AAE3WGN4</accession>
<feature type="coiled-coil region" evidence="1">
    <location>
        <begin position="441"/>
        <end position="509"/>
    </location>
</feature>
<gene>
    <name evidence="3" type="ORF">NO357_20555</name>
</gene>
<feature type="coiled-coil region" evidence="1">
    <location>
        <begin position="769"/>
        <end position="860"/>
    </location>
</feature>
<feature type="coiled-coil region" evidence="1">
    <location>
        <begin position="700"/>
        <end position="727"/>
    </location>
</feature>
<dbReference type="PANTHER" id="PTHR41259">
    <property type="entry name" value="DOUBLE-STRAND BREAK REPAIR RAD50 ATPASE, PUTATIVE-RELATED"/>
    <property type="match status" value="1"/>
</dbReference>
<evidence type="ECO:0000313" key="3">
    <source>
        <dbReference type="EMBL" id="MDQ2092304.1"/>
    </source>
</evidence>
<dbReference type="Gene3D" id="3.40.50.300">
    <property type="entry name" value="P-loop containing nucleotide triphosphate hydrolases"/>
    <property type="match status" value="2"/>
</dbReference>
<feature type="coiled-coil region" evidence="1">
    <location>
        <begin position="276"/>
        <end position="411"/>
    </location>
</feature>
<feature type="coiled-coil region" evidence="1">
    <location>
        <begin position="177"/>
        <end position="242"/>
    </location>
</feature>
<dbReference type="RefSeq" id="WP_306737613.1">
    <property type="nucleotide sequence ID" value="NZ_JANHAX010000008.1"/>
</dbReference>
<evidence type="ECO:0000256" key="1">
    <source>
        <dbReference type="SAM" id="Coils"/>
    </source>
</evidence>
<name>A0AAE3WGN4_9RHOB</name>
<evidence type="ECO:0000259" key="2">
    <source>
        <dbReference type="Pfam" id="PF13514"/>
    </source>
</evidence>
<reference evidence="3" key="2">
    <citation type="submission" date="2023-02" db="EMBL/GenBank/DDBJ databases">
        <title>'Rhodoalgimonas zhirmunskyi' gen. nov., isolated from a red alga.</title>
        <authorList>
            <person name="Nedashkovskaya O.I."/>
            <person name="Otstavnykh N.Y."/>
            <person name="Bystritskaya E.P."/>
            <person name="Balabanova L.A."/>
            <person name="Isaeva M.P."/>
        </authorList>
    </citation>
    <scope>NUCLEOTIDE SEQUENCE</scope>
    <source>
        <strain evidence="3">KCTC 52189</strain>
    </source>
</reference>
<comment type="caution">
    <text evidence="3">The sequence shown here is derived from an EMBL/GenBank/DDBJ whole genome shotgun (WGS) entry which is preliminary data.</text>
</comment>
<feature type="domain" description="YhaN AAA" evidence="2">
    <location>
        <begin position="1"/>
        <end position="206"/>
    </location>
</feature>
<proteinExistence type="predicted"/>
<dbReference type="AlphaFoldDB" id="A0AAE3WGN4"/>
<sequence length="1146" mass="127487">MRLRRLDLTRFGHFTDFSLDFGPREEGKSDLHIIFGPNEAGKTTSFEGYLDLLFGIPARSKYNFLHDYENMRVGAVLEIEGAPTELVRIKRNKNDLITPSGDLANPAVLLHALDGIDRDQYQAMFSLDDETIEAGGDDILASQGNLGELLFSAAAGLSDLGSVLETARAEVDLFYKKRARKTELADAKRALKELHDEIRELDVPASSFRRLKDERDSAQKLMEAAKTTRDGLLNEKQRVEAMIECIPLMRSLQDHEDTLANTAAYPSVPETWVDEAQDLKLKQVEAQTELRQATLRLEAEQEKRDGLKIDDTISNAADALTILLDAPKSRAQTAEEDLPKREAEKTSLEEEIADLATELKLERADDGVLSEVLLSQLEDIAGQYSDVQARLATANKEVTTAQQNLEDLTNEDAPTLDAASIDENLEQLLEDIEPERLISDQETANRELSSAETALNAALAKLVPWQGELSDLSSLSFSEREAKRAAERYDALLGKLDKAKAAQEDAEVEYDQRFARLQTLETGDAATVDDDAKHARAERDDLWAKHREDLTESSALSFENAMSKDDALQEARLGFAEKLARLKEVEVDVAAAKTTLATRTRHLEAAEAALTEEAEGTASLLDSLHLPDSFDPRDLPAWQSLLSVAQHSLLDLNAKKTATKDAQEAVTNAEARLKSALGMTDDALGLKELSNRARAKVIQITKAQTQIEAHQRALEKAQKDVQNRETGVTELSEALSEITTSWDREVAEFPPALQDLEQFRWKVSTLRSLAAKDRDKRQLERRIQAMEQDHQRFVEEIEKIAETVNEPKDAKPLVLAERLKRRLEQAETTRELYDDLTSKIEDAQETAREAQAALNAITERLTQMAEPFADVHAVENLDDLSAALKNASEADRAKKDAAELRNRIVARLGVEDVSEAQGLLADQSVLDLEARREGIDIDLQDAETDYAQKVGDLRAAKDALEKVGGDNAPAQLEEKRQTLLIDLEERAKTVLRLKLGVLAAEQALSNYRDDHRSKMLADTEAAFRTLTAGEYSELRTQSDGQHEVLLALRKRDGRSITVAEMSKGTRFQLYLALRLAGYRQYSASGTTLPFVADDIMETFDNTRTAAALGLLREISMQGQALYFTHHEHVVELAKDVCGDSAMIHEI</sequence>
<keyword evidence="4" id="KW-1185">Reference proteome</keyword>
<organism evidence="3 4">
    <name type="scientific">Marimonas arenosa</name>
    <dbReference type="NCBI Taxonomy" id="1795305"/>
    <lineage>
        <taxon>Bacteria</taxon>
        <taxon>Pseudomonadati</taxon>
        <taxon>Pseudomonadota</taxon>
        <taxon>Alphaproteobacteria</taxon>
        <taxon>Rhodobacterales</taxon>
        <taxon>Paracoccaceae</taxon>
        <taxon>Marimonas</taxon>
    </lineage>
</organism>
<dbReference type="PANTHER" id="PTHR41259:SF1">
    <property type="entry name" value="DOUBLE-STRAND BREAK REPAIR RAD50 ATPASE, PUTATIVE-RELATED"/>
    <property type="match status" value="1"/>
</dbReference>
<dbReference type="SUPFAM" id="SSF52540">
    <property type="entry name" value="P-loop containing nucleoside triphosphate hydrolases"/>
    <property type="match status" value="1"/>
</dbReference>
<keyword evidence="1" id="KW-0175">Coiled coil</keyword>
<reference evidence="3" key="1">
    <citation type="submission" date="2022-07" db="EMBL/GenBank/DDBJ databases">
        <authorList>
            <person name="Otstavnykh N."/>
            <person name="Isaeva M."/>
            <person name="Bystritskaya E."/>
        </authorList>
    </citation>
    <scope>NUCLEOTIDE SEQUENCE</scope>
    <source>
        <strain evidence="3">KCTC 52189</strain>
    </source>
</reference>
<protein>
    <submittedName>
        <fullName evidence="3">AAA family ATPase</fullName>
    </submittedName>
</protein>
<dbReference type="InterPro" id="IPR038734">
    <property type="entry name" value="YhaN_AAA"/>
</dbReference>